<dbReference type="PANTHER" id="PTHR18640">
    <property type="entry name" value="SOLUTE CARRIER FAMILY 10 MEMBER 7"/>
    <property type="match status" value="1"/>
</dbReference>
<keyword evidence="2" id="KW-1133">Transmembrane helix</keyword>
<dbReference type="Pfam" id="PF13593">
    <property type="entry name" value="SBF_like"/>
    <property type="match status" value="1"/>
</dbReference>
<evidence type="ECO:0000256" key="1">
    <source>
        <dbReference type="SAM" id="MobiDB-lite"/>
    </source>
</evidence>
<dbReference type="GeneID" id="89947639"/>
<dbReference type="EMBL" id="JASEJX010000025">
    <property type="protein sequence ID" value="KAK4511938.1"/>
    <property type="molecule type" value="Genomic_DNA"/>
</dbReference>
<feature type="region of interest" description="Disordered" evidence="1">
    <location>
        <begin position="458"/>
        <end position="503"/>
    </location>
</feature>
<evidence type="ECO:0000313" key="3">
    <source>
        <dbReference type="EMBL" id="KAK4511938.1"/>
    </source>
</evidence>
<feature type="transmembrane region" description="Helical" evidence="2">
    <location>
        <begin position="132"/>
        <end position="150"/>
    </location>
</feature>
<feature type="transmembrane region" description="Helical" evidence="2">
    <location>
        <begin position="308"/>
        <end position="329"/>
    </location>
</feature>
<dbReference type="Gene3D" id="1.20.1530.20">
    <property type="match status" value="1"/>
</dbReference>
<dbReference type="Proteomes" id="UP001304243">
    <property type="component" value="Unassembled WGS sequence"/>
</dbReference>
<dbReference type="InterPro" id="IPR038770">
    <property type="entry name" value="Na+/solute_symporter_sf"/>
</dbReference>
<proteinExistence type="predicted"/>
<dbReference type="GO" id="GO:0005886">
    <property type="term" value="C:plasma membrane"/>
    <property type="evidence" value="ECO:0007669"/>
    <property type="project" value="TreeGrafter"/>
</dbReference>
<keyword evidence="2" id="KW-0812">Transmembrane</keyword>
<dbReference type="PANTHER" id="PTHR18640:SF5">
    <property type="entry name" value="SODIUM_BILE ACID COTRANSPORTER 7"/>
    <property type="match status" value="1"/>
</dbReference>
<evidence type="ECO:0000256" key="2">
    <source>
        <dbReference type="SAM" id="Phobius"/>
    </source>
</evidence>
<name>A0AAN7D6W9_9FUNG</name>
<feature type="transmembrane region" description="Helical" evidence="2">
    <location>
        <begin position="277"/>
        <end position="296"/>
    </location>
</feature>
<feature type="transmembrane region" description="Helical" evidence="2">
    <location>
        <begin position="225"/>
        <end position="247"/>
    </location>
</feature>
<accession>A0AAN7D6W9</accession>
<sequence length="516" mass="56647">MSAPPKRPPSIIAPSFTSDVTFSTLTRPFELQLSHLGKTKSSSSFIKSETSLVIPPIETTASSSTSSSIDEPTDQEESKLKKTLNRVKSIAKSAFLKYWFLLGLVIAILLAWQFPNVGRKGGYIRAEWSIKWGAVVVIFLISGLSLRTRILAQTLLRVRLHFLIQTINLIIIPFFVFGLVLLFFKLHMPVNSLLLIGVVIAASTPTTVSSNVVMTKNANGNEASALMNAALGNVLGIFVSPALVSYFQDPLLAASPEDESANTAGGSVDFIMVLKQLGLTVLLPLVIGQAIQMLFTEPVAKFKVKCRLSDVSSFCLLLMVWSVFSDAVHAGSFSAVAGKDIAAVVILNFLFYVLFSVFSFALARLPYSKRIFGPLKWLDRLRYSREDTVAVMYCGATKTVAMGVPLINVLYQKGDPGTIGVLSTPLLLYHVEQLILGNIEVEILKKWISRGKKRDEQKVQDQAAGIDDQDDEESQQQQQTSTTSTTSVHLNRDEENAYESGVTKIEPYQSQLKLSV</sequence>
<dbReference type="AlphaFoldDB" id="A0AAN7D6W9"/>
<feature type="transmembrane region" description="Helical" evidence="2">
    <location>
        <begin position="341"/>
        <end position="363"/>
    </location>
</feature>
<feature type="compositionally biased region" description="Low complexity" evidence="1">
    <location>
        <begin position="475"/>
        <end position="487"/>
    </location>
</feature>
<feature type="transmembrane region" description="Helical" evidence="2">
    <location>
        <begin position="190"/>
        <end position="213"/>
    </location>
</feature>
<gene>
    <name evidence="3" type="ORF">ATC70_003937</name>
</gene>
<reference evidence="3 4" key="1">
    <citation type="submission" date="2022-11" db="EMBL/GenBank/DDBJ databases">
        <title>Mucor velutinosus strain NIH1002 WGS.</title>
        <authorList>
            <person name="Subramanian P."/>
            <person name="Mullikin J.C."/>
            <person name="Segre J.A."/>
            <person name="Zelazny A.M."/>
        </authorList>
    </citation>
    <scope>NUCLEOTIDE SEQUENCE [LARGE SCALE GENOMIC DNA]</scope>
    <source>
        <strain evidence="3 4">NIH1002</strain>
    </source>
</reference>
<organism evidence="3 4">
    <name type="scientific">Mucor velutinosus</name>
    <dbReference type="NCBI Taxonomy" id="708070"/>
    <lineage>
        <taxon>Eukaryota</taxon>
        <taxon>Fungi</taxon>
        <taxon>Fungi incertae sedis</taxon>
        <taxon>Mucoromycota</taxon>
        <taxon>Mucoromycotina</taxon>
        <taxon>Mucoromycetes</taxon>
        <taxon>Mucorales</taxon>
        <taxon>Mucorineae</taxon>
        <taxon>Mucoraceae</taxon>
        <taxon>Mucor</taxon>
    </lineage>
</organism>
<evidence type="ECO:0000313" key="4">
    <source>
        <dbReference type="Proteomes" id="UP001304243"/>
    </source>
</evidence>
<protein>
    <recommendedName>
        <fullName evidence="5">SBF-like CPA transporter family-domain-containing protein</fullName>
    </recommendedName>
</protein>
<feature type="transmembrane region" description="Helical" evidence="2">
    <location>
        <begin position="162"/>
        <end position="184"/>
    </location>
</feature>
<comment type="caution">
    <text evidence="3">The sequence shown here is derived from an EMBL/GenBank/DDBJ whole genome shotgun (WGS) entry which is preliminary data.</text>
</comment>
<evidence type="ECO:0008006" key="5">
    <source>
        <dbReference type="Google" id="ProtNLM"/>
    </source>
</evidence>
<keyword evidence="2" id="KW-0472">Membrane</keyword>
<keyword evidence="4" id="KW-1185">Reference proteome</keyword>
<feature type="transmembrane region" description="Helical" evidence="2">
    <location>
        <begin position="95"/>
        <end position="112"/>
    </location>
</feature>
<dbReference type="RefSeq" id="XP_064678604.1">
    <property type="nucleotide sequence ID" value="XM_064823292.1"/>
</dbReference>
<dbReference type="InterPro" id="IPR016833">
    <property type="entry name" value="Put_Na-Bile_cotransptr"/>
</dbReference>